<dbReference type="EMBL" id="JAINUF010000017">
    <property type="protein sequence ID" value="KAJ8338844.1"/>
    <property type="molecule type" value="Genomic_DNA"/>
</dbReference>
<dbReference type="AlphaFoldDB" id="A0A9Q1EHE6"/>
<evidence type="ECO:0000313" key="3">
    <source>
        <dbReference type="Proteomes" id="UP001152622"/>
    </source>
</evidence>
<proteinExistence type="predicted"/>
<protein>
    <submittedName>
        <fullName evidence="2">Uncharacterized protein</fullName>
    </submittedName>
</protein>
<feature type="region of interest" description="Disordered" evidence="1">
    <location>
        <begin position="73"/>
        <end position="103"/>
    </location>
</feature>
<evidence type="ECO:0000313" key="2">
    <source>
        <dbReference type="EMBL" id="KAJ8338844.1"/>
    </source>
</evidence>
<sequence length="117" mass="13123">MCVRFCGVDRGCDLSLSAGEPGTARRSRSGPCPVSCTCHSVPEHCERTSHPFLQLFQRFKEPPAHGYPCKFVIHPPPGARRSRENGKRDRDEKQKEPRRPVFQSARFCPLSALAGFL</sequence>
<keyword evidence="3" id="KW-1185">Reference proteome</keyword>
<organism evidence="2 3">
    <name type="scientific">Synaphobranchus kaupii</name>
    <name type="common">Kaup's arrowtooth eel</name>
    <dbReference type="NCBI Taxonomy" id="118154"/>
    <lineage>
        <taxon>Eukaryota</taxon>
        <taxon>Metazoa</taxon>
        <taxon>Chordata</taxon>
        <taxon>Craniata</taxon>
        <taxon>Vertebrata</taxon>
        <taxon>Euteleostomi</taxon>
        <taxon>Actinopterygii</taxon>
        <taxon>Neopterygii</taxon>
        <taxon>Teleostei</taxon>
        <taxon>Anguilliformes</taxon>
        <taxon>Synaphobranchidae</taxon>
        <taxon>Synaphobranchus</taxon>
    </lineage>
</organism>
<comment type="caution">
    <text evidence="2">The sequence shown here is derived from an EMBL/GenBank/DDBJ whole genome shotgun (WGS) entry which is preliminary data.</text>
</comment>
<evidence type="ECO:0000256" key="1">
    <source>
        <dbReference type="SAM" id="MobiDB-lite"/>
    </source>
</evidence>
<feature type="compositionally biased region" description="Basic and acidic residues" evidence="1">
    <location>
        <begin position="81"/>
        <end position="99"/>
    </location>
</feature>
<dbReference type="Proteomes" id="UP001152622">
    <property type="component" value="Chromosome 17"/>
</dbReference>
<gene>
    <name evidence="2" type="ORF">SKAU_G00356300</name>
</gene>
<name>A0A9Q1EHE6_SYNKA</name>
<reference evidence="2" key="1">
    <citation type="journal article" date="2023" name="Science">
        <title>Genome structures resolve the early diversification of teleost fishes.</title>
        <authorList>
            <person name="Parey E."/>
            <person name="Louis A."/>
            <person name="Montfort J."/>
            <person name="Bouchez O."/>
            <person name="Roques C."/>
            <person name="Iampietro C."/>
            <person name="Lluch J."/>
            <person name="Castinel A."/>
            <person name="Donnadieu C."/>
            <person name="Desvignes T."/>
            <person name="Floi Bucao C."/>
            <person name="Jouanno E."/>
            <person name="Wen M."/>
            <person name="Mejri S."/>
            <person name="Dirks R."/>
            <person name="Jansen H."/>
            <person name="Henkel C."/>
            <person name="Chen W.J."/>
            <person name="Zahm M."/>
            <person name="Cabau C."/>
            <person name="Klopp C."/>
            <person name="Thompson A.W."/>
            <person name="Robinson-Rechavi M."/>
            <person name="Braasch I."/>
            <person name="Lecointre G."/>
            <person name="Bobe J."/>
            <person name="Postlethwait J.H."/>
            <person name="Berthelot C."/>
            <person name="Roest Crollius H."/>
            <person name="Guiguen Y."/>
        </authorList>
    </citation>
    <scope>NUCLEOTIDE SEQUENCE</scope>
    <source>
        <strain evidence="2">WJC10195</strain>
    </source>
</reference>
<accession>A0A9Q1EHE6</accession>